<comment type="similarity">
    <text evidence="2">Belongs to the eukaryotic/archaeal RNase P protein component 3 family.</text>
</comment>
<dbReference type="RefSeq" id="XP_024738671.1">
    <property type="nucleotide sequence ID" value="XM_024873453.1"/>
</dbReference>
<dbReference type="Gene3D" id="3.20.20.140">
    <property type="entry name" value="Metal-dependent hydrolases"/>
    <property type="match status" value="1"/>
</dbReference>
<dbReference type="PANTHER" id="PTHR13031">
    <property type="entry name" value="RIBONUCLEASE P SUBUNIT P30"/>
    <property type="match status" value="1"/>
</dbReference>
<dbReference type="Pfam" id="PF01876">
    <property type="entry name" value="RNase_P_p30"/>
    <property type="match status" value="1"/>
</dbReference>
<dbReference type="GO" id="GO:0003723">
    <property type="term" value="F:RNA binding"/>
    <property type="evidence" value="ECO:0007669"/>
    <property type="project" value="TreeGrafter"/>
</dbReference>
<dbReference type="InterPro" id="IPR002738">
    <property type="entry name" value="RNase_P_p30"/>
</dbReference>
<dbReference type="PANTHER" id="PTHR13031:SF0">
    <property type="entry name" value="RIBONUCLEASE P PROTEIN SUBUNIT P30"/>
    <property type="match status" value="1"/>
</dbReference>
<dbReference type="GO" id="GO:0008033">
    <property type="term" value="P:tRNA processing"/>
    <property type="evidence" value="ECO:0007669"/>
    <property type="project" value="UniProtKB-KW"/>
</dbReference>
<accession>A0A2J6TFF6</accession>
<evidence type="ECO:0000256" key="1">
    <source>
        <dbReference type="ARBA" id="ARBA00004123"/>
    </source>
</evidence>
<evidence type="ECO:0000313" key="4">
    <source>
        <dbReference type="EMBL" id="PMD61767.1"/>
    </source>
</evidence>
<feature type="non-terminal residue" evidence="4">
    <location>
        <position position="243"/>
    </location>
</feature>
<evidence type="ECO:0000256" key="3">
    <source>
        <dbReference type="ARBA" id="ARBA00022694"/>
    </source>
</evidence>
<keyword evidence="5" id="KW-1185">Reference proteome</keyword>
<dbReference type="SUPFAM" id="SSF89550">
    <property type="entry name" value="PHP domain-like"/>
    <property type="match status" value="1"/>
</dbReference>
<name>A0A2J6TFF6_9HELO</name>
<organism evidence="4 5">
    <name type="scientific">Hyaloscypha bicolor E</name>
    <dbReference type="NCBI Taxonomy" id="1095630"/>
    <lineage>
        <taxon>Eukaryota</taxon>
        <taxon>Fungi</taxon>
        <taxon>Dikarya</taxon>
        <taxon>Ascomycota</taxon>
        <taxon>Pezizomycotina</taxon>
        <taxon>Leotiomycetes</taxon>
        <taxon>Helotiales</taxon>
        <taxon>Hyaloscyphaceae</taxon>
        <taxon>Hyaloscypha</taxon>
        <taxon>Hyaloscypha bicolor</taxon>
    </lineage>
</organism>
<dbReference type="EMBL" id="KZ613786">
    <property type="protein sequence ID" value="PMD61767.1"/>
    <property type="molecule type" value="Genomic_DNA"/>
</dbReference>
<dbReference type="GO" id="GO:0005655">
    <property type="term" value="C:nucleolar ribonuclease P complex"/>
    <property type="evidence" value="ECO:0007669"/>
    <property type="project" value="TreeGrafter"/>
</dbReference>
<sequence length="243" mass="26527">MLYDLNVPWSMDQYHPHQQRTISFLSELGYDTLALNHTITGSLPAAIINPIPAVPSFEIPKKTVLLRRCTLNIVDPSQNYRLPALAAVYDILALRPTTEKAFLAACLSLDSHSIISLDLTQRFSFHFKPKPLMTAINRGIMIEICYSQSMDTSGDGSSARRNFIGNVVAIVRATKGRGLVVSSGAQSVLGVRAPADVLNLLDVWGLKKERGLESLGVNPRGVVVNEGLRRTSFRGVVDVVEGG</sequence>
<dbReference type="InParanoid" id="A0A2J6TFF6"/>
<proteinExistence type="inferred from homology"/>
<dbReference type="AlphaFoldDB" id="A0A2J6TFF6"/>
<dbReference type="Proteomes" id="UP000235371">
    <property type="component" value="Unassembled WGS sequence"/>
</dbReference>
<comment type="subcellular location">
    <subcellularLocation>
        <location evidence="1">Nucleus</location>
    </subcellularLocation>
</comment>
<dbReference type="InterPro" id="IPR016195">
    <property type="entry name" value="Pol/histidinol_Pase-like"/>
</dbReference>
<dbReference type="OrthoDB" id="17948at2759"/>
<keyword evidence="3" id="KW-0819">tRNA processing</keyword>
<protein>
    <submittedName>
        <fullName evidence="4">PHP domain-like protein</fullName>
    </submittedName>
</protein>
<reference evidence="4 5" key="1">
    <citation type="submission" date="2016-04" db="EMBL/GenBank/DDBJ databases">
        <title>A degradative enzymes factory behind the ericoid mycorrhizal symbiosis.</title>
        <authorList>
            <consortium name="DOE Joint Genome Institute"/>
            <person name="Martino E."/>
            <person name="Morin E."/>
            <person name="Grelet G."/>
            <person name="Kuo A."/>
            <person name="Kohler A."/>
            <person name="Daghino S."/>
            <person name="Barry K."/>
            <person name="Choi C."/>
            <person name="Cichocki N."/>
            <person name="Clum A."/>
            <person name="Copeland A."/>
            <person name="Hainaut M."/>
            <person name="Haridas S."/>
            <person name="Labutti K."/>
            <person name="Lindquist E."/>
            <person name="Lipzen A."/>
            <person name="Khouja H.-R."/>
            <person name="Murat C."/>
            <person name="Ohm R."/>
            <person name="Olson A."/>
            <person name="Spatafora J."/>
            <person name="Veneault-Fourrey C."/>
            <person name="Henrissat B."/>
            <person name="Grigoriev I."/>
            <person name="Martin F."/>
            <person name="Perotto S."/>
        </authorList>
    </citation>
    <scope>NUCLEOTIDE SEQUENCE [LARGE SCALE GENOMIC DNA]</scope>
    <source>
        <strain evidence="4 5">E</strain>
    </source>
</reference>
<evidence type="ECO:0000256" key="2">
    <source>
        <dbReference type="ARBA" id="ARBA00007331"/>
    </source>
</evidence>
<dbReference type="FunCoup" id="A0A2J6TFF6">
    <property type="interactions" value="643"/>
</dbReference>
<gene>
    <name evidence="4" type="ORF">K444DRAFT_511056</name>
</gene>
<dbReference type="GeneID" id="36581533"/>
<evidence type="ECO:0000313" key="5">
    <source>
        <dbReference type="Proteomes" id="UP000235371"/>
    </source>
</evidence>
<dbReference type="STRING" id="1095630.A0A2J6TFF6"/>